<accession>A0A7J0BTH1</accession>
<sequence length="524" mass="56949">MAVPYPAVPDFTTNPFALGPGGEWGTGLALADMNGNGYPDLVVSAGNDKANQHVVIYFNNGSNKINPNPGWVSQDTDHHGTLAVGDIDGNGWLDIAVSVFLGQDLSYEGGGVKVYYNYGPPNYLERTPSFKVTGFPAYGCALGDINGDGRLDLAVAGGEPIPEVESFATQECGTGDAAQTSRRTGAAPQSAEPENLQAGGTQEPPYETPGRIYLNVGGKFYENAVWKTDDAFVAMAVDFADANYDGLMDVIFQSAPVRIYLGSRTAQGTNLSTSPDWVSTDANYYGNGFDYAASLQQPADLAKPSFSLATSSNSYMGQGRGGFSLYRFLSPFVIQYKPRTSAPNWQSRYGDWGSGVRLADVDNDGNLDMLTHRWNTPGFNDLKGRLLLFQGNGGLFTTDEAVWQSDASSIIETIQVADLDRAAERSESQLIRITAENWSPGQTGQSMVYLQRQVIAAIDEVRVNGILYAAGRDYITVPGRNWISFAIPLPDKAAVTVRYRWSPELDVVYTNWNCDLGNYIYFHR</sequence>
<dbReference type="InterPro" id="IPR028994">
    <property type="entry name" value="Integrin_alpha_N"/>
</dbReference>
<keyword evidence="6" id="KW-1185">Reference proteome</keyword>
<evidence type="ECO:0008006" key="7">
    <source>
        <dbReference type="Google" id="ProtNLM"/>
    </source>
</evidence>
<feature type="compositionally biased region" description="Polar residues" evidence="4">
    <location>
        <begin position="171"/>
        <end position="183"/>
    </location>
</feature>
<reference evidence="5 6" key="1">
    <citation type="submission" date="2020-05" db="EMBL/GenBank/DDBJ databases">
        <title>Draft genome sequence of Desulfovibrio psychrotolerans JS1T.</title>
        <authorList>
            <person name="Ueno A."/>
            <person name="Tamazawa S."/>
            <person name="Tamamura S."/>
            <person name="Murakami T."/>
            <person name="Kiyama T."/>
            <person name="Inomata H."/>
            <person name="Amano Y."/>
            <person name="Miyakawa K."/>
            <person name="Tamaki H."/>
            <person name="Naganuma T."/>
            <person name="Kaneko K."/>
        </authorList>
    </citation>
    <scope>NUCLEOTIDE SEQUENCE [LARGE SCALE GENOMIC DNA]</scope>
    <source>
        <strain evidence="5 6">JS1</strain>
    </source>
</reference>
<comment type="caution">
    <text evidence="5">The sequence shown here is derived from an EMBL/GenBank/DDBJ whole genome shotgun (WGS) entry which is preliminary data.</text>
</comment>
<dbReference type="Pfam" id="PF13517">
    <property type="entry name" value="FG-GAP_3"/>
    <property type="match status" value="1"/>
</dbReference>
<gene>
    <name evidence="5" type="ORF">DSM19430T_11550</name>
</gene>
<feature type="region of interest" description="Disordered" evidence="4">
    <location>
        <begin position="171"/>
        <end position="207"/>
    </location>
</feature>
<keyword evidence="3" id="KW-0325">Glycoprotein</keyword>
<dbReference type="PANTHER" id="PTHR46580">
    <property type="entry name" value="SENSOR KINASE-RELATED"/>
    <property type="match status" value="1"/>
</dbReference>
<evidence type="ECO:0000256" key="1">
    <source>
        <dbReference type="ARBA" id="ARBA00022729"/>
    </source>
</evidence>
<dbReference type="EMBL" id="BLVP01000006">
    <property type="protein sequence ID" value="GFM36471.1"/>
    <property type="molecule type" value="Genomic_DNA"/>
</dbReference>
<evidence type="ECO:0000313" key="6">
    <source>
        <dbReference type="Proteomes" id="UP000503820"/>
    </source>
</evidence>
<dbReference type="SMART" id="SM00191">
    <property type="entry name" value="Int_alpha"/>
    <property type="match status" value="2"/>
</dbReference>
<organism evidence="5 6">
    <name type="scientific">Desulfovibrio psychrotolerans</name>
    <dbReference type="NCBI Taxonomy" id="415242"/>
    <lineage>
        <taxon>Bacteria</taxon>
        <taxon>Pseudomonadati</taxon>
        <taxon>Thermodesulfobacteriota</taxon>
        <taxon>Desulfovibrionia</taxon>
        <taxon>Desulfovibrionales</taxon>
        <taxon>Desulfovibrionaceae</taxon>
        <taxon>Desulfovibrio</taxon>
    </lineage>
</organism>
<dbReference type="Proteomes" id="UP000503820">
    <property type="component" value="Unassembled WGS sequence"/>
</dbReference>
<keyword evidence="1" id="KW-0732">Signal</keyword>
<dbReference type="AlphaFoldDB" id="A0A7J0BTH1"/>
<protein>
    <recommendedName>
        <fullName evidence="7">VCBS repeat-containing protein</fullName>
    </recommendedName>
</protein>
<evidence type="ECO:0000313" key="5">
    <source>
        <dbReference type="EMBL" id="GFM36471.1"/>
    </source>
</evidence>
<name>A0A7J0BTH1_9BACT</name>
<dbReference type="InterPro" id="IPR013517">
    <property type="entry name" value="FG-GAP"/>
</dbReference>
<evidence type="ECO:0000256" key="3">
    <source>
        <dbReference type="ARBA" id="ARBA00023180"/>
    </source>
</evidence>
<dbReference type="Gene3D" id="2.130.10.130">
    <property type="entry name" value="Integrin alpha, N-terminal"/>
    <property type="match status" value="2"/>
</dbReference>
<evidence type="ECO:0000256" key="2">
    <source>
        <dbReference type="ARBA" id="ARBA00022737"/>
    </source>
</evidence>
<dbReference type="SUPFAM" id="SSF69318">
    <property type="entry name" value="Integrin alpha N-terminal domain"/>
    <property type="match status" value="2"/>
</dbReference>
<keyword evidence="2" id="KW-0677">Repeat</keyword>
<dbReference type="InterPro" id="IPR013519">
    <property type="entry name" value="Int_alpha_beta-p"/>
</dbReference>
<proteinExistence type="predicted"/>
<evidence type="ECO:0000256" key="4">
    <source>
        <dbReference type="SAM" id="MobiDB-lite"/>
    </source>
</evidence>